<feature type="transmembrane region" description="Helical" evidence="7">
    <location>
        <begin position="45"/>
        <end position="66"/>
    </location>
</feature>
<feature type="transmembrane region" description="Helical" evidence="7">
    <location>
        <begin position="218"/>
        <end position="238"/>
    </location>
</feature>
<evidence type="ECO:0000313" key="9">
    <source>
        <dbReference type="Proteomes" id="UP001225072"/>
    </source>
</evidence>
<dbReference type="GO" id="GO:0008961">
    <property type="term" value="F:phosphatidylglycerol-prolipoprotein diacylglyceryl transferase activity"/>
    <property type="evidence" value="ECO:0007669"/>
    <property type="project" value="UniProtKB-EC"/>
</dbReference>
<evidence type="ECO:0000256" key="1">
    <source>
        <dbReference type="ARBA" id="ARBA00007150"/>
    </source>
</evidence>
<evidence type="ECO:0000256" key="6">
    <source>
        <dbReference type="ARBA" id="ARBA00023136"/>
    </source>
</evidence>
<name>A0ABU0TN29_9FLAO</name>
<keyword evidence="6 7" id="KW-0472">Membrane</keyword>
<evidence type="ECO:0000256" key="7">
    <source>
        <dbReference type="SAM" id="Phobius"/>
    </source>
</evidence>
<proteinExistence type="inferred from homology"/>
<dbReference type="PANTHER" id="PTHR30589">
    <property type="entry name" value="PROLIPOPROTEIN DIACYLGLYCERYL TRANSFERASE"/>
    <property type="match status" value="1"/>
</dbReference>
<comment type="similarity">
    <text evidence="1">Belongs to the Lgt family.</text>
</comment>
<dbReference type="PANTHER" id="PTHR30589:SF0">
    <property type="entry name" value="PHOSPHATIDYLGLYCEROL--PROLIPOPROTEIN DIACYLGLYCERYL TRANSFERASE"/>
    <property type="match status" value="1"/>
</dbReference>
<accession>A0ABU0TN29</accession>
<evidence type="ECO:0000256" key="4">
    <source>
        <dbReference type="ARBA" id="ARBA00022692"/>
    </source>
</evidence>
<feature type="transmembrane region" description="Helical" evidence="7">
    <location>
        <begin position="86"/>
        <end position="106"/>
    </location>
</feature>
<dbReference type="InterPro" id="IPR001640">
    <property type="entry name" value="Lgt"/>
</dbReference>
<protein>
    <submittedName>
        <fullName evidence="8">Phosphatidylglycerol:prolipoprotein diacylglycerol transferase</fullName>
        <ecNumber evidence="8">2.5.1.145</ecNumber>
    </submittedName>
</protein>
<gene>
    <name evidence="8" type="ORF">QE404_003338</name>
</gene>
<organism evidence="8 9">
    <name type="scientific">Chryseobacterium camelliae</name>
    <dbReference type="NCBI Taxonomy" id="1265445"/>
    <lineage>
        <taxon>Bacteria</taxon>
        <taxon>Pseudomonadati</taxon>
        <taxon>Bacteroidota</taxon>
        <taxon>Flavobacteriia</taxon>
        <taxon>Flavobacteriales</taxon>
        <taxon>Weeksellaceae</taxon>
        <taxon>Chryseobacterium group</taxon>
        <taxon>Chryseobacterium</taxon>
    </lineage>
</organism>
<keyword evidence="5 7" id="KW-1133">Transmembrane helix</keyword>
<keyword evidence="9" id="KW-1185">Reference proteome</keyword>
<comment type="caution">
    <text evidence="8">The sequence shown here is derived from an EMBL/GenBank/DDBJ whole genome shotgun (WGS) entry which is preliminary data.</text>
</comment>
<dbReference type="EC" id="2.5.1.145" evidence="8"/>
<evidence type="ECO:0000313" key="8">
    <source>
        <dbReference type="EMBL" id="MDQ1098191.1"/>
    </source>
</evidence>
<feature type="transmembrane region" description="Helical" evidence="7">
    <location>
        <begin position="192"/>
        <end position="212"/>
    </location>
</feature>
<dbReference type="RefSeq" id="WP_307452283.1">
    <property type="nucleotide sequence ID" value="NZ_JAUTAL010000001.1"/>
</dbReference>
<keyword evidence="4 7" id="KW-0812">Transmembrane</keyword>
<feature type="transmembrane region" description="Helical" evidence="7">
    <location>
        <begin position="118"/>
        <end position="140"/>
    </location>
</feature>
<feature type="transmembrane region" description="Helical" evidence="7">
    <location>
        <begin position="14"/>
        <end position="33"/>
    </location>
</feature>
<keyword evidence="2" id="KW-1003">Cell membrane</keyword>
<dbReference type="EMBL" id="JAUTAL010000001">
    <property type="protein sequence ID" value="MDQ1098191.1"/>
    <property type="molecule type" value="Genomic_DNA"/>
</dbReference>
<evidence type="ECO:0000256" key="2">
    <source>
        <dbReference type="ARBA" id="ARBA00022475"/>
    </source>
</evidence>
<dbReference type="Pfam" id="PF01790">
    <property type="entry name" value="LGT"/>
    <property type="match status" value="1"/>
</dbReference>
<sequence length="262" mass="29687">MDFPVTFHILGKTILAHPLFEALGMFIGMRYYFYLKRKSAEKLSFNTSAAVLIGATAGALIGSKLIGNLENPFVLFSEKFSFARFWSNNTIVGGLAFGLIGVELAKKIVGHRQSTGDLIVFPLMLAMIIGRIGCFLTGIYEETYGIPTRFIFGMHLGDQYLRHPVALYEIGFLIVLWVFLKKIQNSRKYRSGFVFQIFMIAYFMFRFCLDFIKPRVELFWGLGTIQLVCLCVIAYYIFIMRNTKSVSSHQISTYENSDASGG</sequence>
<evidence type="ECO:0000256" key="5">
    <source>
        <dbReference type="ARBA" id="ARBA00022989"/>
    </source>
</evidence>
<evidence type="ECO:0000256" key="3">
    <source>
        <dbReference type="ARBA" id="ARBA00022679"/>
    </source>
</evidence>
<feature type="transmembrane region" description="Helical" evidence="7">
    <location>
        <begin position="160"/>
        <end position="180"/>
    </location>
</feature>
<keyword evidence="3 8" id="KW-0808">Transferase</keyword>
<dbReference type="Proteomes" id="UP001225072">
    <property type="component" value="Unassembled WGS sequence"/>
</dbReference>
<reference evidence="8 9" key="1">
    <citation type="submission" date="2023-07" db="EMBL/GenBank/DDBJ databases">
        <title>Functional and genomic diversity of the sorghum phyllosphere microbiome.</title>
        <authorList>
            <person name="Shade A."/>
        </authorList>
    </citation>
    <scope>NUCLEOTIDE SEQUENCE [LARGE SCALE GENOMIC DNA]</scope>
    <source>
        <strain evidence="8 9">SORGH_AS_1064</strain>
    </source>
</reference>